<evidence type="ECO:0000256" key="2">
    <source>
        <dbReference type="ARBA" id="ARBA00019062"/>
    </source>
</evidence>
<feature type="region of interest" description="Disordered" evidence="6">
    <location>
        <begin position="1"/>
        <end position="52"/>
    </location>
</feature>
<dbReference type="GO" id="GO:0005654">
    <property type="term" value="C:nucleoplasm"/>
    <property type="evidence" value="ECO:0007669"/>
    <property type="project" value="TreeGrafter"/>
</dbReference>
<dbReference type="GO" id="GO:0032299">
    <property type="term" value="C:ribonuclease H2 complex"/>
    <property type="evidence" value="ECO:0007669"/>
    <property type="project" value="InterPro"/>
</dbReference>
<feature type="compositionally biased region" description="Acidic residues" evidence="6">
    <location>
        <begin position="8"/>
        <end position="22"/>
    </location>
</feature>
<comment type="caution">
    <text evidence="9">The sequence shown here is derived from an EMBL/GenBank/DDBJ whole genome shotgun (WGS) entry which is preliminary data.</text>
</comment>
<evidence type="ECO:0000256" key="6">
    <source>
        <dbReference type="SAM" id="MobiDB-lite"/>
    </source>
</evidence>
<organism evidence="9 10">
    <name type="scientific">Polysphondylium violaceum</name>
    <dbReference type="NCBI Taxonomy" id="133409"/>
    <lineage>
        <taxon>Eukaryota</taxon>
        <taxon>Amoebozoa</taxon>
        <taxon>Evosea</taxon>
        <taxon>Eumycetozoa</taxon>
        <taxon>Dictyostelia</taxon>
        <taxon>Dictyosteliales</taxon>
        <taxon>Dictyosteliaceae</taxon>
        <taxon>Polysphondylium</taxon>
    </lineage>
</organism>
<feature type="region of interest" description="Disordered" evidence="6">
    <location>
        <begin position="288"/>
        <end position="333"/>
    </location>
</feature>
<accession>A0A8J4PTY1</accession>
<evidence type="ECO:0000256" key="5">
    <source>
        <dbReference type="ARBA" id="ARBA00033464"/>
    </source>
</evidence>
<keyword evidence="3" id="KW-0539">Nucleus</keyword>
<evidence type="ECO:0000256" key="1">
    <source>
        <dbReference type="ARBA" id="ARBA00004123"/>
    </source>
</evidence>
<evidence type="ECO:0000313" key="10">
    <source>
        <dbReference type="Proteomes" id="UP000695562"/>
    </source>
</evidence>
<keyword evidence="10" id="KW-1185">Reference proteome</keyword>
<dbReference type="InterPro" id="IPR041195">
    <property type="entry name" value="Rnh202_N"/>
</dbReference>
<dbReference type="InterPro" id="IPR040456">
    <property type="entry name" value="RNase_H2_suB"/>
</dbReference>
<dbReference type="OrthoDB" id="29098at2759"/>
<evidence type="ECO:0000259" key="7">
    <source>
        <dbReference type="Pfam" id="PF09468"/>
    </source>
</evidence>
<evidence type="ECO:0000259" key="8">
    <source>
        <dbReference type="Pfam" id="PF17745"/>
    </source>
</evidence>
<gene>
    <name evidence="9" type="ORF">CYY_005359</name>
</gene>
<name>A0A8J4PTY1_9MYCE</name>
<dbReference type="AlphaFoldDB" id="A0A8J4PTY1"/>
<feature type="domain" description="Ribonuclease H2 subunit B wHTH" evidence="7">
    <location>
        <begin position="139"/>
        <end position="266"/>
    </location>
</feature>
<proteinExistence type="predicted"/>
<evidence type="ECO:0000313" key="9">
    <source>
        <dbReference type="EMBL" id="KAF2073341.1"/>
    </source>
</evidence>
<reference evidence="9" key="1">
    <citation type="submission" date="2020-01" db="EMBL/GenBank/DDBJ databases">
        <title>Development of genomics and gene disruption for Polysphondylium violaceum indicates a role for the polyketide synthase stlB in stalk morphogenesis.</title>
        <authorList>
            <person name="Narita B."/>
            <person name="Kawabe Y."/>
            <person name="Kin K."/>
            <person name="Saito T."/>
            <person name="Gibbs R."/>
            <person name="Kuspa A."/>
            <person name="Muzny D."/>
            <person name="Queller D."/>
            <person name="Richards S."/>
            <person name="Strassman J."/>
            <person name="Sucgang R."/>
            <person name="Worley K."/>
            <person name="Schaap P."/>
        </authorList>
    </citation>
    <scope>NUCLEOTIDE SEQUENCE</scope>
    <source>
        <strain evidence="9">QSvi11</strain>
    </source>
</reference>
<sequence>MSKKQQIDEEDEDFSFSEEEEDNSTKKRKRGSIGDSSSASSSTRPHPPIPTLPYTDRVFMLYQPPTTTPTTDTEGSNILNYNIISLPHPKTNTLCRYITLNKQLLELSKFHNKPSSWFIDNSVRYDGSFYVTTPIDPLYLIIPFLEKMAKQNPKTKEIMYCELSTMINDPIYSHLTKAIEYSHKELDLICDFTDLLGTKLYRLNDKKVLIWLRCKVKLLLSYLKESGTNIFKTAANNSSNSNKQDVSDDIYKTMAIGFIEEYVSDKYILSLKQSFGLEKDKPTSSMKNLIYTEKEEPEPIASKPAKPSAKKSKKKPAAAQANKISHFFTIKKD</sequence>
<evidence type="ECO:0000256" key="3">
    <source>
        <dbReference type="ARBA" id="ARBA00023242"/>
    </source>
</evidence>
<dbReference type="Pfam" id="PF09468">
    <property type="entry name" value="RNase_H2-Ydr279"/>
    <property type="match status" value="1"/>
</dbReference>
<dbReference type="Proteomes" id="UP000695562">
    <property type="component" value="Unassembled WGS sequence"/>
</dbReference>
<dbReference type="Gene3D" id="2.20.25.530">
    <property type="match status" value="1"/>
</dbReference>
<comment type="function">
    <text evidence="4">Non catalytic subunit of RNase H2, an endonuclease that specifically degrades the RNA of RNA:DNA hybrids. Participates in DNA replication, possibly by mediating the removal of lagging-strand Okazaki fragment RNA primers during DNA replication. Mediates the excision of single ribonucleotides from DNA:RNA duplexes.</text>
</comment>
<feature type="domain" description="Rnh202 triple barrel" evidence="8">
    <location>
        <begin position="77"/>
        <end position="136"/>
    </location>
</feature>
<dbReference type="InterPro" id="IPR019024">
    <property type="entry name" value="RNase_H2_suB_wHTH"/>
</dbReference>
<evidence type="ECO:0000256" key="4">
    <source>
        <dbReference type="ARBA" id="ARBA00024778"/>
    </source>
</evidence>
<dbReference type="Pfam" id="PF17745">
    <property type="entry name" value="Ydr279_N"/>
    <property type="match status" value="1"/>
</dbReference>
<dbReference type="EMBL" id="AJWJ01000211">
    <property type="protein sequence ID" value="KAF2073341.1"/>
    <property type="molecule type" value="Genomic_DNA"/>
</dbReference>
<dbReference type="PANTHER" id="PTHR13383:SF11">
    <property type="entry name" value="RIBONUCLEASE H2 SUBUNIT B"/>
    <property type="match status" value="1"/>
</dbReference>
<dbReference type="GO" id="GO:0006401">
    <property type="term" value="P:RNA catabolic process"/>
    <property type="evidence" value="ECO:0007669"/>
    <property type="project" value="TreeGrafter"/>
</dbReference>
<protein>
    <recommendedName>
        <fullName evidence="2">Ribonuclease H2 subunit B</fullName>
    </recommendedName>
    <alternativeName>
        <fullName evidence="5">Ribonuclease HI subunit B</fullName>
    </alternativeName>
</protein>
<dbReference type="PANTHER" id="PTHR13383">
    <property type="entry name" value="RIBONUCLEASE H2 SUBUNIT B"/>
    <property type="match status" value="1"/>
</dbReference>
<comment type="subcellular location">
    <subcellularLocation>
        <location evidence="1">Nucleus</location>
    </subcellularLocation>
</comment>
<dbReference type="Gene3D" id="1.10.20.120">
    <property type="match status" value="1"/>
</dbReference>